<evidence type="ECO:0000313" key="2">
    <source>
        <dbReference type="EMBL" id="MFC6395614.1"/>
    </source>
</evidence>
<evidence type="ECO:0000313" key="3">
    <source>
        <dbReference type="Proteomes" id="UP001596266"/>
    </source>
</evidence>
<protein>
    <submittedName>
        <fullName evidence="2">Uncharacterized protein</fullName>
    </submittedName>
</protein>
<comment type="caution">
    <text evidence="2">The sequence shown here is derived from an EMBL/GenBank/DDBJ whole genome shotgun (WGS) entry which is preliminary data.</text>
</comment>
<feature type="region of interest" description="Disordered" evidence="1">
    <location>
        <begin position="351"/>
        <end position="371"/>
    </location>
</feature>
<organism evidence="2 3">
    <name type="scientific">Luteococcus sanguinis</name>
    <dbReference type="NCBI Taxonomy" id="174038"/>
    <lineage>
        <taxon>Bacteria</taxon>
        <taxon>Bacillati</taxon>
        <taxon>Actinomycetota</taxon>
        <taxon>Actinomycetes</taxon>
        <taxon>Propionibacteriales</taxon>
        <taxon>Propionibacteriaceae</taxon>
        <taxon>Luteococcus</taxon>
    </lineage>
</organism>
<keyword evidence="3" id="KW-1185">Reference proteome</keyword>
<sequence>MPSPHATLLTLSLAQVARLADVQRPVVTMWRKRPLPSAEFPSPLPDGRYETEQVLTYLERSGRGNNPHARVDLALHSVLSPGTPTEDIAQLLALVTARSLVGQPLAALRADDLLDVVEEADGDDDWLWSEMSRVDLDRLPAIADDLVEAAWTPADAHDRLLAELDRRQSRAPALAPALVTLLADLVRASVVPEGQLVDVAGTATDVLLELLRDEDLPELDVQLPATGEATRRARQRYEVRGIHPQCPEADEWDLPPGGVAVVRLPDDPGAAVDQLFDVQSAMAPGATALAIGPEAALVGPAAEGDDGRARLLAMEGIVRAIVRLPQGLLEQGAHEYPGLWVLGAPDPKQQAVAKTGARAGSTRPGSRTSSQAAEVVRVADLSGIPFTATTRQQLLDDLLAASRLDQRRAFRLLHRVSRSTLASQAGSLVAGAGSGRAELTPSATSDLNAARELLAKLDQPLTNPLHGLAPRATDGGEPLFRRLGELADSPHVIVRSGSRQTDWDDLPAGPTRVWTADAVAARTPRLLTLPQGSAPRLTRHRTRPDDVVFNPTGTPAAVVDATGGAYIASPARILRIHPDADLSPRAVAATINELGPSSGAWRTWRMPLARRRRAGEDALKTLDDYEKQLRDRLSLVDDLRRVMARSVLGGTMSLAQVSPAAPEQKGH</sequence>
<name>A0ABW1WYQ9_9ACTN</name>
<dbReference type="Proteomes" id="UP001596266">
    <property type="component" value="Unassembled WGS sequence"/>
</dbReference>
<proteinExistence type="predicted"/>
<reference evidence="3" key="1">
    <citation type="journal article" date="2019" name="Int. J. Syst. Evol. Microbiol.">
        <title>The Global Catalogue of Microorganisms (GCM) 10K type strain sequencing project: providing services to taxonomists for standard genome sequencing and annotation.</title>
        <authorList>
            <consortium name="The Broad Institute Genomics Platform"/>
            <consortium name="The Broad Institute Genome Sequencing Center for Infectious Disease"/>
            <person name="Wu L."/>
            <person name="Ma J."/>
        </authorList>
    </citation>
    <scope>NUCLEOTIDE SEQUENCE [LARGE SCALE GENOMIC DNA]</scope>
    <source>
        <strain evidence="3">CGMCC 1.15277</strain>
    </source>
</reference>
<evidence type="ECO:0000256" key="1">
    <source>
        <dbReference type="SAM" id="MobiDB-lite"/>
    </source>
</evidence>
<accession>A0ABW1WYQ9</accession>
<dbReference type="RefSeq" id="WP_343886356.1">
    <property type="nucleotide sequence ID" value="NZ_BAAAKI010000014.1"/>
</dbReference>
<dbReference type="EMBL" id="JBHSUA010000006">
    <property type="protein sequence ID" value="MFC6395614.1"/>
    <property type="molecule type" value="Genomic_DNA"/>
</dbReference>
<gene>
    <name evidence="2" type="ORF">ACFP57_01205</name>
</gene>